<evidence type="ECO:0000259" key="6">
    <source>
        <dbReference type="Pfam" id="PF03151"/>
    </source>
</evidence>
<dbReference type="InParanoid" id="A0A2V0NVB0"/>
<comment type="caution">
    <text evidence="8">The sequence shown here is derived from an EMBL/GenBank/DDBJ whole genome shotgun (WGS) entry which is preliminary data.</text>
</comment>
<dbReference type="Proteomes" id="UP000247498">
    <property type="component" value="Unassembled WGS sequence"/>
</dbReference>
<dbReference type="InterPro" id="IPR050186">
    <property type="entry name" value="TPT_transporter"/>
</dbReference>
<feature type="compositionally biased region" description="Low complexity" evidence="5">
    <location>
        <begin position="226"/>
        <end position="236"/>
    </location>
</feature>
<feature type="compositionally biased region" description="Low complexity" evidence="5">
    <location>
        <begin position="205"/>
        <end position="218"/>
    </location>
</feature>
<dbReference type="Pfam" id="PF03151">
    <property type="entry name" value="TPT"/>
    <property type="match status" value="1"/>
</dbReference>
<dbReference type="InterPro" id="IPR037185">
    <property type="entry name" value="EmrE-like"/>
</dbReference>
<evidence type="ECO:0000313" key="9">
    <source>
        <dbReference type="Proteomes" id="UP000247498"/>
    </source>
</evidence>
<keyword evidence="9" id="KW-1185">Reference proteome</keyword>
<gene>
    <name evidence="8" type="ORF">Rsub_01376</name>
</gene>
<keyword evidence="2" id="KW-0812">Transmembrane</keyword>
<dbReference type="OrthoDB" id="6418713at2759"/>
<dbReference type="SUPFAM" id="SSF103481">
    <property type="entry name" value="Multidrug resistance efflux transporter EmrE"/>
    <property type="match status" value="1"/>
</dbReference>
<keyword evidence="8" id="KW-0670">Pyruvate</keyword>
<name>A0A2V0NVB0_9CHLO</name>
<organism evidence="8 9">
    <name type="scientific">Raphidocelis subcapitata</name>
    <dbReference type="NCBI Taxonomy" id="307507"/>
    <lineage>
        <taxon>Eukaryota</taxon>
        <taxon>Viridiplantae</taxon>
        <taxon>Chlorophyta</taxon>
        <taxon>core chlorophytes</taxon>
        <taxon>Chlorophyceae</taxon>
        <taxon>CS clade</taxon>
        <taxon>Sphaeropleales</taxon>
        <taxon>Selenastraceae</taxon>
        <taxon>Raphidocelis</taxon>
    </lineage>
</organism>
<reference evidence="8 9" key="1">
    <citation type="journal article" date="2018" name="Sci. Rep.">
        <title>Raphidocelis subcapitata (=Pseudokirchneriella subcapitata) provides an insight into genome evolution and environmental adaptations in the Sphaeropleales.</title>
        <authorList>
            <person name="Suzuki S."/>
            <person name="Yamaguchi H."/>
            <person name="Nakajima N."/>
            <person name="Kawachi M."/>
        </authorList>
    </citation>
    <scope>NUCLEOTIDE SEQUENCE [LARGE SCALE GENOMIC DNA]</scope>
    <source>
        <strain evidence="8 9">NIES-35</strain>
    </source>
</reference>
<evidence type="ECO:0000313" key="8">
    <source>
        <dbReference type="EMBL" id="GBF88877.1"/>
    </source>
</evidence>
<dbReference type="GO" id="GO:0016020">
    <property type="term" value="C:membrane"/>
    <property type="evidence" value="ECO:0007669"/>
    <property type="project" value="UniProtKB-SubCell"/>
</dbReference>
<dbReference type="InterPro" id="IPR014840">
    <property type="entry name" value="HRD"/>
</dbReference>
<accession>A0A2V0NVB0</accession>
<feature type="region of interest" description="Disordered" evidence="5">
    <location>
        <begin position="151"/>
        <end position="249"/>
    </location>
</feature>
<feature type="domain" description="Hpc2-related" evidence="7">
    <location>
        <begin position="258"/>
        <end position="292"/>
    </location>
</feature>
<dbReference type="PANTHER" id="PTHR11132">
    <property type="entry name" value="SOLUTE CARRIER FAMILY 35"/>
    <property type="match status" value="1"/>
</dbReference>
<dbReference type="EMBL" id="BDRX01000007">
    <property type="protein sequence ID" value="GBF88877.1"/>
    <property type="molecule type" value="Genomic_DNA"/>
</dbReference>
<keyword evidence="4" id="KW-0472">Membrane</keyword>
<evidence type="ECO:0000256" key="4">
    <source>
        <dbReference type="ARBA" id="ARBA00023136"/>
    </source>
</evidence>
<evidence type="ECO:0000259" key="7">
    <source>
        <dbReference type="Pfam" id="PF08729"/>
    </source>
</evidence>
<dbReference type="AlphaFoldDB" id="A0A2V0NVB0"/>
<feature type="domain" description="Sugar phosphate transporter" evidence="6">
    <location>
        <begin position="332"/>
        <end position="404"/>
    </location>
</feature>
<feature type="region of interest" description="Disordered" evidence="5">
    <location>
        <begin position="105"/>
        <end position="125"/>
    </location>
</feature>
<dbReference type="InterPro" id="IPR004853">
    <property type="entry name" value="Sugar_P_trans_dom"/>
</dbReference>
<proteinExistence type="predicted"/>
<feature type="compositionally biased region" description="Low complexity" evidence="5">
    <location>
        <begin position="105"/>
        <end position="115"/>
    </location>
</feature>
<evidence type="ECO:0000256" key="1">
    <source>
        <dbReference type="ARBA" id="ARBA00004141"/>
    </source>
</evidence>
<dbReference type="Pfam" id="PF08729">
    <property type="entry name" value="HUN"/>
    <property type="match status" value="1"/>
</dbReference>
<evidence type="ECO:0000256" key="3">
    <source>
        <dbReference type="ARBA" id="ARBA00022989"/>
    </source>
</evidence>
<protein>
    <submittedName>
        <fullName evidence="8">Phosphoenolpyruvate phosphate translocator chloroplastic-like</fullName>
    </submittedName>
</protein>
<evidence type="ECO:0000256" key="2">
    <source>
        <dbReference type="ARBA" id="ARBA00022692"/>
    </source>
</evidence>
<feature type="region of interest" description="Disordered" evidence="5">
    <location>
        <begin position="1"/>
        <end position="38"/>
    </location>
</feature>
<comment type="subcellular location">
    <subcellularLocation>
        <location evidence="1">Membrane</location>
        <topology evidence="1">Multi-pass membrane protein</topology>
    </subcellularLocation>
</comment>
<sequence length="414" mass="41504">MSAAQAPQQRKRITPVLLQASDPTAGGSGTAGSGSLASAAGGPLAVVRAVPPAARPADPSAVSELGPARRIYVDLSASHLVDLHTILKQRGVNLRELKAAAAAARDAAQQQQRPAGPGGAGTAAALAAAPRRAPLNPLGGIIEKVSRTYAEVGPDSEEVGESSRGSDSDGDGPRSSGDDAGSAEEDGEGSGDSSSSGDDSESEPEAAGAATDNDAGAAAGAGGDAAGAAGEAAGAGAAPGGKKKRKGKGGLREGFVAYDDDFIDDSEIFMYKGGRRAKPKHTGFFVSTGAIDVDEAEAAAAAAANGSGEERPAPAKRRKKAAGLTNEGLLLMAQRLLGAGLCFHAYQQLSYMILSKVTPVTHSIGNCIKRVVVIVASVIAFQNPVSLQNALGTGLALFGVFLYSQAKRLSKSKL</sequence>
<evidence type="ECO:0000256" key="5">
    <source>
        <dbReference type="SAM" id="MobiDB-lite"/>
    </source>
</evidence>
<keyword evidence="3" id="KW-1133">Transmembrane helix</keyword>